<evidence type="ECO:0000313" key="3">
    <source>
        <dbReference type="Proteomes" id="UP001519332"/>
    </source>
</evidence>
<organism evidence="2 3">
    <name type="scientific">Kibdelosporangium banguiense</name>
    <dbReference type="NCBI Taxonomy" id="1365924"/>
    <lineage>
        <taxon>Bacteria</taxon>
        <taxon>Bacillati</taxon>
        <taxon>Actinomycetota</taxon>
        <taxon>Actinomycetes</taxon>
        <taxon>Pseudonocardiales</taxon>
        <taxon>Pseudonocardiaceae</taxon>
        <taxon>Kibdelosporangium</taxon>
    </lineage>
</organism>
<dbReference type="PANTHER" id="PTHR34293:SF1">
    <property type="entry name" value="HTH-TYPE TRANSCRIPTIONAL REGULATOR TRMBL2"/>
    <property type="match status" value="1"/>
</dbReference>
<dbReference type="InterPro" id="IPR016032">
    <property type="entry name" value="Sig_transdc_resp-reg_C-effctor"/>
</dbReference>
<comment type="caution">
    <text evidence="2">The sequence shown here is derived from an EMBL/GenBank/DDBJ whole genome shotgun (WGS) entry which is preliminary data.</text>
</comment>
<dbReference type="InterPro" id="IPR036388">
    <property type="entry name" value="WH-like_DNA-bd_sf"/>
</dbReference>
<dbReference type="SMART" id="SM00421">
    <property type="entry name" value="HTH_LUXR"/>
    <property type="match status" value="1"/>
</dbReference>
<dbReference type="PANTHER" id="PTHR34293">
    <property type="entry name" value="HTH-TYPE TRANSCRIPTIONAL REGULATOR TRMBL2"/>
    <property type="match status" value="1"/>
</dbReference>
<dbReference type="GO" id="GO:0003677">
    <property type="term" value="F:DNA binding"/>
    <property type="evidence" value="ECO:0007669"/>
    <property type="project" value="UniProtKB-KW"/>
</dbReference>
<keyword evidence="3" id="KW-1185">Reference proteome</keyword>
<keyword evidence="2" id="KW-0238">DNA-binding</keyword>
<protein>
    <submittedName>
        <fullName evidence="2">DNA-binding NarL/FixJ family response regulator</fullName>
    </submittedName>
</protein>
<sequence length="307" mass="34845">MSLDSLGLTEFEELVYRAMLRQEEPAGDRYAVRAAVDRLTDLELIRAEADGRFSAVPAEVGITRLIRRRMQETNAELRRISGAWETVHALAAEGRQPGGHDDFERIEGAKQVDERVWALALDAREVLTIHHKERKVQTNRLPRYVERLGDGVQWRTILPRGQVSDPDVLAYCMQLHRAGDRHRLTEQDVQQMIIVDRQVAFVPIVPNAHRSGALMIRQPGAVATLVDLFERVWGHATDLEPGEQEPLSQRERQVLDLLATAVKDEISARQMGVSLRTYRRYVAELLARLGAANRFQAAIVAKQRGWI</sequence>
<dbReference type="SUPFAM" id="SSF46894">
    <property type="entry name" value="C-terminal effector domain of the bipartite response regulators"/>
    <property type="match status" value="1"/>
</dbReference>
<gene>
    <name evidence="2" type="ORF">JOF56_007208</name>
</gene>
<dbReference type="Proteomes" id="UP001519332">
    <property type="component" value="Unassembled WGS sequence"/>
</dbReference>
<dbReference type="RefSeq" id="WP_209643849.1">
    <property type="nucleotide sequence ID" value="NZ_JAGINW010000001.1"/>
</dbReference>
<dbReference type="Pfam" id="PF00196">
    <property type="entry name" value="GerE"/>
    <property type="match status" value="1"/>
</dbReference>
<dbReference type="EMBL" id="JAGINW010000001">
    <property type="protein sequence ID" value="MBP2326823.1"/>
    <property type="molecule type" value="Genomic_DNA"/>
</dbReference>
<proteinExistence type="predicted"/>
<feature type="domain" description="HTH luxR-type" evidence="1">
    <location>
        <begin position="240"/>
        <end position="305"/>
    </location>
</feature>
<evidence type="ECO:0000259" key="1">
    <source>
        <dbReference type="PROSITE" id="PS50043"/>
    </source>
</evidence>
<evidence type="ECO:0000313" key="2">
    <source>
        <dbReference type="EMBL" id="MBP2326823.1"/>
    </source>
</evidence>
<reference evidence="2 3" key="1">
    <citation type="submission" date="2021-03" db="EMBL/GenBank/DDBJ databases">
        <title>Sequencing the genomes of 1000 actinobacteria strains.</title>
        <authorList>
            <person name="Klenk H.-P."/>
        </authorList>
    </citation>
    <scope>NUCLEOTIDE SEQUENCE [LARGE SCALE GENOMIC DNA]</scope>
    <source>
        <strain evidence="2 3">DSM 46670</strain>
    </source>
</reference>
<dbReference type="Gene3D" id="1.10.10.10">
    <property type="entry name" value="Winged helix-like DNA-binding domain superfamily/Winged helix DNA-binding domain"/>
    <property type="match status" value="1"/>
</dbReference>
<dbReference type="InterPro" id="IPR000792">
    <property type="entry name" value="Tscrpt_reg_LuxR_C"/>
</dbReference>
<dbReference type="InterPro" id="IPR051797">
    <property type="entry name" value="TrmB-like"/>
</dbReference>
<dbReference type="PROSITE" id="PS50043">
    <property type="entry name" value="HTH_LUXR_2"/>
    <property type="match status" value="1"/>
</dbReference>
<accession>A0ABS4TQX9</accession>
<name>A0ABS4TQX9_9PSEU</name>